<dbReference type="EMBL" id="QXFU01000472">
    <property type="protein sequence ID" value="KAE9032717.1"/>
    <property type="molecule type" value="Genomic_DNA"/>
</dbReference>
<evidence type="ECO:0000259" key="6">
    <source>
        <dbReference type="SMART" id="SM00645"/>
    </source>
</evidence>
<feature type="compositionally biased region" description="Acidic residues" evidence="4">
    <location>
        <begin position="881"/>
        <end position="899"/>
    </location>
</feature>
<evidence type="ECO:0000256" key="2">
    <source>
        <dbReference type="ARBA" id="ARBA00023145"/>
    </source>
</evidence>
<dbReference type="InterPro" id="IPR000668">
    <property type="entry name" value="Peptidase_C1A_C"/>
</dbReference>
<dbReference type="InterPro" id="IPR025660">
    <property type="entry name" value="Pept_his_AS"/>
</dbReference>
<feature type="transmembrane region" description="Helical" evidence="5">
    <location>
        <begin position="52"/>
        <end position="72"/>
    </location>
</feature>
<keyword evidence="5" id="KW-1133">Transmembrane helix</keyword>
<reference evidence="7 8" key="1">
    <citation type="submission" date="2018-09" db="EMBL/GenBank/DDBJ databases">
        <title>Genomic investigation of the strawberry pathogen Phytophthora fragariae indicates pathogenicity is determined by transcriptional variation in three key races.</title>
        <authorList>
            <person name="Adams T.M."/>
            <person name="Armitage A.D."/>
            <person name="Sobczyk M.K."/>
            <person name="Bates H.J."/>
            <person name="Dunwell J.M."/>
            <person name="Nellist C.F."/>
            <person name="Harrison R.J."/>
        </authorList>
    </citation>
    <scope>NUCLEOTIDE SEQUENCE [LARGE SCALE GENOMIC DNA]</scope>
    <source>
        <strain evidence="7 8">SCRP324</strain>
    </source>
</reference>
<evidence type="ECO:0000313" key="8">
    <source>
        <dbReference type="Proteomes" id="UP000435112"/>
    </source>
</evidence>
<comment type="caution">
    <text evidence="7">The sequence shown here is derived from an EMBL/GenBank/DDBJ whole genome shotgun (WGS) entry which is preliminary data.</text>
</comment>
<dbReference type="PANTHER" id="PTHR12411">
    <property type="entry name" value="CYSTEINE PROTEASE FAMILY C1-RELATED"/>
    <property type="match status" value="1"/>
</dbReference>
<dbReference type="Gene3D" id="3.90.70.10">
    <property type="entry name" value="Cysteine proteinases"/>
    <property type="match status" value="1"/>
</dbReference>
<comment type="similarity">
    <text evidence="1">Belongs to the peptidase C1 family.</text>
</comment>
<feature type="transmembrane region" description="Helical" evidence="5">
    <location>
        <begin position="499"/>
        <end position="522"/>
    </location>
</feature>
<accession>A0A6A3MNY5</accession>
<dbReference type="OrthoDB" id="10253408at2759"/>
<protein>
    <recommendedName>
        <fullName evidence="6">Peptidase C1A papain C-terminal domain-containing protein</fullName>
    </recommendedName>
</protein>
<evidence type="ECO:0000256" key="1">
    <source>
        <dbReference type="ARBA" id="ARBA00008455"/>
    </source>
</evidence>
<dbReference type="SMART" id="SM00645">
    <property type="entry name" value="Pept_C1"/>
    <property type="match status" value="1"/>
</dbReference>
<dbReference type="PROSITE" id="PS00639">
    <property type="entry name" value="THIOL_PROTEASE_HIS"/>
    <property type="match status" value="1"/>
</dbReference>
<dbReference type="InterPro" id="IPR025661">
    <property type="entry name" value="Pept_asp_AS"/>
</dbReference>
<dbReference type="PROSITE" id="PS00640">
    <property type="entry name" value="THIOL_PROTEASE_ASN"/>
    <property type="match status" value="1"/>
</dbReference>
<dbReference type="Proteomes" id="UP000435112">
    <property type="component" value="Unassembled WGS sequence"/>
</dbReference>
<keyword evidence="5" id="KW-0812">Transmembrane</keyword>
<dbReference type="Pfam" id="PF00112">
    <property type="entry name" value="Peptidase_C1"/>
    <property type="match status" value="1"/>
</dbReference>
<feature type="domain" description="Peptidase C1A papain C-terminal" evidence="6">
    <location>
        <begin position="900"/>
        <end position="1148"/>
    </location>
</feature>
<gene>
    <name evidence="7" type="ORF">PR002_g9040</name>
</gene>
<organism evidence="7 8">
    <name type="scientific">Phytophthora rubi</name>
    <dbReference type="NCBI Taxonomy" id="129364"/>
    <lineage>
        <taxon>Eukaryota</taxon>
        <taxon>Sar</taxon>
        <taxon>Stramenopiles</taxon>
        <taxon>Oomycota</taxon>
        <taxon>Peronosporomycetes</taxon>
        <taxon>Peronosporales</taxon>
        <taxon>Peronosporaceae</taxon>
        <taxon>Phytophthora</taxon>
    </lineage>
</organism>
<dbReference type="InterPro" id="IPR000169">
    <property type="entry name" value="Pept_cys_AS"/>
</dbReference>
<dbReference type="AlphaFoldDB" id="A0A6A3MNY5"/>
<sequence length="1256" mass="139671">MVEAVPLAPPEDGVRANWVFLIRFGFVTGLMVGSMVFQMGKNVPALVVKTRHVITIAILTALAAVATLYAVASATTFPVPFSMLLASPPSVVVCGVCFAIIWGAQFKANPSIQKEMEQQTTVLNCQISLTLIYPMYIYGFTSFTGVYQTIFVVVLPIIKLIAKNWVSRALTGHNDLKPEAVIFNVEVFNALYISNALQVASTQASTITIMSVDVLHLWLSMHDVSEILKNVKVLMAKIPDDHPHAKDNFVELAMHLLDIETRHMSRTLSHFADASKPEWRAQVEGWVSSKAFVNANRLAKLPEDEPHEEFSTQTQKPSRGIRIFPMKPPQLLGRLDRKRPSMIVPSSSLDLESIFSRRERATFIRESARVLFLTEYLVLVEYVEVVLPIVYCAHHAIVYNLRNRAYYPALDRLSQTEFLSTISHVLIYSSLEFASLLVSIVVLKRALGFSSLRQLAFVLENQAGIIQGKLLILVIYVMEISLVHIVFYCQVALTFIYPIYIYGFVSLAGIHQVIFVLLLPIIQIIAKNWVSRQLTDNDLKPESVIFIVEVFNALYVSNALHNSSSWKTTATIMAIDFTHFWLSMLDVVEALDEVKVLIDKIPQGHPIAKENFVHVAMRLVETEYTLKCPIKCRSTGASKVAWAAEMEAWVSSKSVPSKGSSSRQDLSLVKKVKGGRLPGKLLISSARARVFPVRPPQRRPRVETKAGLSPDADPNIIVNPNASLGLETIFSRQERAQFIRQSARVLFITEYIVLIEYAEVVLPIIYTAPTQTVEQFELRLYRAQTRTQRRALLGPSRASDETRAEALANTARVVDEANAEHEAGNKSFFMGYNELSDLTDEQYRAFLTSRPDRDSPRRKQRKKQPTRGVKRGKQVTISFDLDAESSESDEVDEEEEEIEVPTSLDWTTKDGGKYVTPIKNQGTCGSCWAFAGVSVVESRFAIENDVQATALSVEQVLSCSASLDHIRSKFPDNMTSSSEGCSGGMPFLTYTYLSVAKPHGLSCGSVIPYVMATNETDPACPSQLTAEVAVAWEHNVSDYKVVSTSEKALLRAVTRGPVTANIDATGDGFRHYAGGIYDAQDCLSDGEEVNHAVVVVGFGETDAGEKFWIIRNTWGTMWGEDGYMRIARGGNVGEYGPCNMYLYADYPVNLTVGSNATSGEPTCTLPPSKFEPLSVMKLVGLSSNQIVLLVLCTVFSVAAGVALYHGSEFIQNRKEAAGELRYQDNYARWILPSREQIAVALTHRNNQRQQRTNTTQ</sequence>
<feature type="compositionally biased region" description="Basic residues" evidence="4">
    <location>
        <begin position="858"/>
        <end position="873"/>
    </location>
</feature>
<feature type="transmembrane region" description="Helical" evidence="5">
    <location>
        <begin position="20"/>
        <end position="40"/>
    </location>
</feature>
<dbReference type="PRINTS" id="PR00705">
    <property type="entry name" value="PAPAIN"/>
</dbReference>
<proteinExistence type="inferred from homology"/>
<dbReference type="PROSITE" id="PS00139">
    <property type="entry name" value="THIOL_PROTEASE_CYS"/>
    <property type="match status" value="1"/>
</dbReference>
<keyword evidence="5" id="KW-0472">Membrane</keyword>
<dbReference type="GO" id="GO:0008234">
    <property type="term" value="F:cysteine-type peptidase activity"/>
    <property type="evidence" value="ECO:0007669"/>
    <property type="project" value="InterPro"/>
</dbReference>
<dbReference type="CDD" id="cd02248">
    <property type="entry name" value="Peptidase_C1A"/>
    <property type="match status" value="1"/>
</dbReference>
<feature type="transmembrane region" description="Helical" evidence="5">
    <location>
        <begin position="470"/>
        <end position="493"/>
    </location>
</feature>
<feature type="transmembrane region" description="Helical" evidence="5">
    <location>
        <begin position="1186"/>
        <end position="1204"/>
    </location>
</feature>
<feature type="transmembrane region" description="Helical" evidence="5">
    <location>
        <begin position="418"/>
        <end position="443"/>
    </location>
</feature>
<evidence type="ECO:0000256" key="4">
    <source>
        <dbReference type="SAM" id="MobiDB-lite"/>
    </source>
</evidence>
<dbReference type="GO" id="GO:0006508">
    <property type="term" value="P:proteolysis"/>
    <property type="evidence" value="ECO:0007669"/>
    <property type="project" value="InterPro"/>
</dbReference>
<evidence type="ECO:0000256" key="3">
    <source>
        <dbReference type="ARBA" id="ARBA00023157"/>
    </source>
</evidence>
<dbReference type="InterPro" id="IPR038765">
    <property type="entry name" value="Papain-like_cys_pep_sf"/>
</dbReference>
<feature type="transmembrane region" description="Helical" evidence="5">
    <location>
        <begin position="370"/>
        <end position="398"/>
    </location>
</feature>
<feature type="transmembrane region" description="Helical" evidence="5">
    <location>
        <begin position="145"/>
        <end position="162"/>
    </location>
</feature>
<name>A0A6A3MNY5_9STRA</name>
<dbReference type="InterPro" id="IPR013128">
    <property type="entry name" value="Peptidase_C1A"/>
</dbReference>
<feature type="transmembrane region" description="Helical" evidence="5">
    <location>
        <begin position="84"/>
        <end position="102"/>
    </location>
</feature>
<dbReference type="InterPro" id="IPR039417">
    <property type="entry name" value="Peptidase_C1A_papain-like"/>
</dbReference>
<keyword evidence="2" id="KW-0865">Zymogen</keyword>
<evidence type="ECO:0000256" key="5">
    <source>
        <dbReference type="SAM" id="Phobius"/>
    </source>
</evidence>
<keyword evidence="3" id="KW-1015">Disulfide bond</keyword>
<evidence type="ECO:0000313" key="7">
    <source>
        <dbReference type="EMBL" id="KAE9032717.1"/>
    </source>
</evidence>
<feature type="region of interest" description="Disordered" evidence="4">
    <location>
        <begin position="847"/>
        <end position="901"/>
    </location>
</feature>
<dbReference type="SUPFAM" id="SSF54001">
    <property type="entry name" value="Cysteine proteinases"/>
    <property type="match status" value="1"/>
</dbReference>